<keyword evidence="4" id="KW-1185">Reference proteome</keyword>
<gene>
    <name evidence="3" type="ORF">DN730_01695</name>
</gene>
<evidence type="ECO:0000256" key="1">
    <source>
        <dbReference type="SAM" id="MobiDB-lite"/>
    </source>
</evidence>
<keyword evidence="2" id="KW-0472">Membrane</keyword>
<feature type="transmembrane region" description="Helical" evidence="2">
    <location>
        <begin position="6"/>
        <end position="28"/>
    </location>
</feature>
<organism evidence="3 4">
    <name type="scientific">Marinomonas piezotolerans</name>
    <dbReference type="NCBI Taxonomy" id="2213058"/>
    <lineage>
        <taxon>Bacteria</taxon>
        <taxon>Pseudomonadati</taxon>
        <taxon>Pseudomonadota</taxon>
        <taxon>Gammaproteobacteria</taxon>
        <taxon>Oceanospirillales</taxon>
        <taxon>Oceanospirillaceae</taxon>
        <taxon>Marinomonas</taxon>
    </lineage>
</organism>
<dbReference type="OrthoDB" id="6106639at2"/>
<protein>
    <submittedName>
        <fullName evidence="3">DUF1043 domain-containing protein</fullName>
    </submittedName>
</protein>
<name>A0A370UDD2_9GAMM</name>
<dbReference type="EMBL" id="QKRA01000001">
    <property type="protein sequence ID" value="RDL45788.1"/>
    <property type="molecule type" value="Genomic_DNA"/>
</dbReference>
<accession>A0A370UDD2</accession>
<feature type="region of interest" description="Disordered" evidence="1">
    <location>
        <begin position="97"/>
        <end position="145"/>
    </location>
</feature>
<evidence type="ECO:0000313" key="4">
    <source>
        <dbReference type="Proteomes" id="UP000254326"/>
    </source>
</evidence>
<reference evidence="3 4" key="1">
    <citation type="submission" date="2018-06" db="EMBL/GenBank/DDBJ databases">
        <title>Marinomonas sp. YLB-05 draft genome sequence.</title>
        <authorList>
            <person name="Yu L."/>
            <person name="Tang X."/>
        </authorList>
    </citation>
    <scope>NUCLEOTIDE SEQUENCE [LARGE SCALE GENOMIC DNA]</scope>
    <source>
        <strain evidence="3 4">YLB-05</strain>
    </source>
</reference>
<dbReference type="RefSeq" id="WP_115466376.1">
    <property type="nucleotide sequence ID" value="NZ_QKRA01000001.1"/>
</dbReference>
<evidence type="ECO:0000256" key="2">
    <source>
        <dbReference type="SAM" id="Phobius"/>
    </source>
</evidence>
<dbReference type="Proteomes" id="UP000254326">
    <property type="component" value="Unassembled WGS sequence"/>
</dbReference>
<dbReference type="AlphaFoldDB" id="A0A370UDD2"/>
<proteinExistence type="predicted"/>
<sequence>MELEVFDIIVFVTGIIVGLAAALIFRAVSKKAAMENHRSTGATIESLQHELERRQVMSDDHFLQLNTHLQAVERKLLDVRKAVNEGAATLSTVEFAKPEADTDSVPESVTAAPPRDYATKDKTDEGMLSESFGLKTPVEEPKRTF</sequence>
<keyword evidence="2" id="KW-0812">Transmembrane</keyword>
<keyword evidence="2" id="KW-1133">Transmembrane helix</keyword>
<comment type="caution">
    <text evidence="3">The sequence shown here is derived from an EMBL/GenBank/DDBJ whole genome shotgun (WGS) entry which is preliminary data.</text>
</comment>
<evidence type="ECO:0000313" key="3">
    <source>
        <dbReference type="EMBL" id="RDL45788.1"/>
    </source>
</evidence>